<keyword evidence="19" id="KW-0594">Phospholipid biosynthesis</keyword>
<evidence type="ECO:0000256" key="16">
    <source>
        <dbReference type="ARBA" id="ARBA00022989"/>
    </source>
</evidence>
<evidence type="ECO:0000256" key="14">
    <source>
        <dbReference type="ARBA" id="ARBA00022840"/>
    </source>
</evidence>
<reference evidence="22" key="1">
    <citation type="submission" date="2022-08" db="EMBL/GenBank/DDBJ databases">
        <title>Catabolic pathway analysis in culturable SAR92 clade bacteria reveals their overlooked roles in DMSP degradation in coastal seas.</title>
        <authorList>
            <person name="He X."/>
            <person name="Zhang X."/>
            <person name="Zhang Y."/>
        </authorList>
    </citation>
    <scope>NUCLEOTIDE SEQUENCE</scope>
    <source>
        <strain evidence="22">H455</strain>
    </source>
</reference>
<evidence type="ECO:0000256" key="2">
    <source>
        <dbReference type="ARBA" id="ARBA00004429"/>
    </source>
</evidence>
<keyword evidence="9 21" id="KW-0808">Transferase</keyword>
<comment type="function">
    <text evidence="21">Catalyzes the ATP-dependent phosphorylation of sn-l,2-diacylglycerol (DAG) to phosphatidic acid. Involved in the recycling of diacylglycerol produced as a by-product during membrane-derived oligosaccharide (MDO) biosynthesis.</text>
</comment>
<evidence type="ECO:0000256" key="4">
    <source>
        <dbReference type="ARBA" id="ARBA00012133"/>
    </source>
</evidence>
<evidence type="ECO:0000256" key="1">
    <source>
        <dbReference type="ARBA" id="ARBA00001946"/>
    </source>
</evidence>
<protein>
    <recommendedName>
        <fullName evidence="5 21">Diacylglycerol kinase</fullName>
        <ecNumber evidence="4 21">2.7.1.107</ecNumber>
    </recommendedName>
</protein>
<dbReference type="PANTHER" id="PTHR34299:SF1">
    <property type="entry name" value="DIACYLGLYCEROL KINASE"/>
    <property type="match status" value="1"/>
</dbReference>
<dbReference type="EC" id="2.7.1.107" evidence="4 21"/>
<dbReference type="Pfam" id="PF01219">
    <property type="entry name" value="DAGK_prokar"/>
    <property type="match status" value="1"/>
</dbReference>
<evidence type="ECO:0000313" key="23">
    <source>
        <dbReference type="Proteomes" id="UP001059934"/>
    </source>
</evidence>
<evidence type="ECO:0000256" key="17">
    <source>
        <dbReference type="ARBA" id="ARBA00023098"/>
    </source>
</evidence>
<dbReference type="EMBL" id="CP103416">
    <property type="protein sequence ID" value="UVW33839.1"/>
    <property type="molecule type" value="Genomic_DNA"/>
</dbReference>
<dbReference type="Proteomes" id="UP001059934">
    <property type="component" value="Chromosome"/>
</dbReference>
<keyword evidence="12 21" id="KW-0547">Nucleotide-binding</keyword>
<evidence type="ECO:0000256" key="11">
    <source>
        <dbReference type="ARBA" id="ARBA00022723"/>
    </source>
</evidence>
<evidence type="ECO:0000256" key="15">
    <source>
        <dbReference type="ARBA" id="ARBA00022842"/>
    </source>
</evidence>
<keyword evidence="7" id="KW-0444">Lipid biosynthesis</keyword>
<organism evidence="22 23">
    <name type="scientific">SAR92 clade bacterium H455</name>
    <dbReference type="NCBI Taxonomy" id="2974818"/>
    <lineage>
        <taxon>Bacteria</taxon>
        <taxon>Pseudomonadati</taxon>
        <taxon>Pseudomonadota</taxon>
        <taxon>Gammaproteobacteria</taxon>
        <taxon>Cellvibrionales</taxon>
        <taxon>Porticoccaceae</taxon>
        <taxon>SAR92 clade</taxon>
    </lineage>
</organism>
<evidence type="ECO:0000256" key="21">
    <source>
        <dbReference type="RuleBase" id="RU363065"/>
    </source>
</evidence>
<accession>A0ABY5TNW3</accession>
<evidence type="ECO:0000256" key="20">
    <source>
        <dbReference type="ARBA" id="ARBA00023264"/>
    </source>
</evidence>
<keyword evidence="18 21" id="KW-0472">Membrane</keyword>
<comment type="caution">
    <text evidence="21">Lacks conserved residue(s) required for the propagation of feature annotation.</text>
</comment>
<keyword evidence="23" id="KW-1185">Reference proteome</keyword>
<evidence type="ECO:0000256" key="5">
    <source>
        <dbReference type="ARBA" id="ARBA00017575"/>
    </source>
</evidence>
<proteinExistence type="inferred from homology"/>
<evidence type="ECO:0000313" key="22">
    <source>
        <dbReference type="EMBL" id="UVW33839.1"/>
    </source>
</evidence>
<dbReference type="PANTHER" id="PTHR34299">
    <property type="entry name" value="DIACYLGLYCEROL KINASE"/>
    <property type="match status" value="1"/>
</dbReference>
<evidence type="ECO:0000256" key="10">
    <source>
        <dbReference type="ARBA" id="ARBA00022692"/>
    </source>
</evidence>
<dbReference type="CDD" id="cd14264">
    <property type="entry name" value="DAGK_IM"/>
    <property type="match status" value="1"/>
</dbReference>
<keyword evidence="16 21" id="KW-1133">Transmembrane helix</keyword>
<evidence type="ECO:0000256" key="7">
    <source>
        <dbReference type="ARBA" id="ARBA00022516"/>
    </source>
</evidence>
<keyword evidence="17 21" id="KW-0443">Lipid metabolism</keyword>
<evidence type="ECO:0000256" key="13">
    <source>
        <dbReference type="ARBA" id="ARBA00022777"/>
    </source>
</evidence>
<comment type="subcellular location">
    <subcellularLocation>
        <location evidence="2 21">Cell inner membrane</location>
        <topology evidence="2 21">Multi-pass membrane protein</topology>
    </subcellularLocation>
</comment>
<comment type="similarity">
    <text evidence="3 21">Belongs to the bacterial diacylglycerol kinase family.</text>
</comment>
<dbReference type="GO" id="GO:0016301">
    <property type="term" value="F:kinase activity"/>
    <property type="evidence" value="ECO:0007669"/>
    <property type="project" value="UniProtKB-KW"/>
</dbReference>
<gene>
    <name evidence="22" type="ORF">NYF23_07265</name>
</gene>
<evidence type="ECO:0000256" key="8">
    <source>
        <dbReference type="ARBA" id="ARBA00022519"/>
    </source>
</evidence>
<dbReference type="InterPro" id="IPR033718">
    <property type="entry name" value="DAGK_prok"/>
</dbReference>
<keyword evidence="13 21" id="KW-0418">Kinase</keyword>
<keyword evidence="10 21" id="KW-0812">Transmembrane</keyword>
<keyword evidence="20 21" id="KW-1208">Phospholipid metabolism</keyword>
<evidence type="ECO:0000256" key="9">
    <source>
        <dbReference type="ARBA" id="ARBA00022679"/>
    </source>
</evidence>
<dbReference type="PROSITE" id="PS01069">
    <property type="entry name" value="DAGK_PROKAR"/>
    <property type="match status" value="1"/>
</dbReference>
<feature type="transmembrane region" description="Helical" evidence="21">
    <location>
        <begin position="101"/>
        <end position="122"/>
    </location>
</feature>
<comment type="cofactor">
    <cofactor evidence="1">
        <name>Mg(2+)</name>
        <dbReference type="ChEBI" id="CHEBI:18420"/>
    </cofactor>
</comment>
<keyword evidence="15" id="KW-0460">Magnesium</keyword>
<sequence>MEIIKRTGITRIMYAALNSYRGLRHNFIHEAAIRQEIITAIIMIPTACWLDVSTSERLLMICSVLLVIIVELLNTAIEATVDRISLDYHELSGLAKDTGSAAVFFSLLLCAIVWLAIGIPLLDLSRLSML</sequence>
<dbReference type="Gene3D" id="1.10.287.3610">
    <property type="match status" value="1"/>
</dbReference>
<dbReference type="InterPro" id="IPR036945">
    <property type="entry name" value="DAGK_sf"/>
</dbReference>
<dbReference type="InterPro" id="IPR000829">
    <property type="entry name" value="DAGK"/>
</dbReference>
<comment type="catalytic activity">
    <reaction evidence="21">
        <text>a 1,2-diacyl-sn-glycerol + ATP = a 1,2-diacyl-sn-glycero-3-phosphate + ADP + H(+)</text>
        <dbReference type="Rhea" id="RHEA:10272"/>
        <dbReference type="ChEBI" id="CHEBI:15378"/>
        <dbReference type="ChEBI" id="CHEBI:17815"/>
        <dbReference type="ChEBI" id="CHEBI:30616"/>
        <dbReference type="ChEBI" id="CHEBI:58608"/>
        <dbReference type="ChEBI" id="CHEBI:456216"/>
        <dbReference type="EC" id="2.7.1.107"/>
    </reaction>
</comment>
<feature type="transmembrane region" description="Helical" evidence="21">
    <location>
        <begin position="58"/>
        <end position="81"/>
    </location>
</feature>
<keyword evidence="6" id="KW-1003">Cell membrane</keyword>
<evidence type="ECO:0000256" key="3">
    <source>
        <dbReference type="ARBA" id="ARBA00005967"/>
    </source>
</evidence>
<keyword evidence="14 21" id="KW-0067">ATP-binding</keyword>
<evidence type="ECO:0000256" key="12">
    <source>
        <dbReference type="ARBA" id="ARBA00022741"/>
    </source>
</evidence>
<keyword evidence="11" id="KW-0479">Metal-binding</keyword>
<evidence type="ECO:0000256" key="6">
    <source>
        <dbReference type="ARBA" id="ARBA00022475"/>
    </source>
</evidence>
<evidence type="ECO:0000256" key="18">
    <source>
        <dbReference type="ARBA" id="ARBA00023136"/>
    </source>
</evidence>
<evidence type="ECO:0000256" key="19">
    <source>
        <dbReference type="ARBA" id="ARBA00023209"/>
    </source>
</evidence>
<name>A0ABY5TNW3_9GAMM</name>
<keyword evidence="8 21" id="KW-0997">Cell inner membrane</keyword>